<proteinExistence type="predicted"/>
<reference evidence="1" key="1">
    <citation type="submission" date="2014-11" db="EMBL/GenBank/DDBJ databases">
        <authorList>
            <person name="Amaro Gonzalez C."/>
        </authorList>
    </citation>
    <scope>NUCLEOTIDE SEQUENCE</scope>
</reference>
<dbReference type="EMBL" id="GBXM01044893">
    <property type="protein sequence ID" value="JAH63684.1"/>
    <property type="molecule type" value="Transcribed_RNA"/>
</dbReference>
<name>A0A0E9UCS5_ANGAN</name>
<reference evidence="1" key="2">
    <citation type="journal article" date="2015" name="Fish Shellfish Immunol.">
        <title>Early steps in the European eel (Anguilla anguilla)-Vibrio vulnificus interaction in the gills: Role of the RtxA13 toxin.</title>
        <authorList>
            <person name="Callol A."/>
            <person name="Pajuelo D."/>
            <person name="Ebbesson L."/>
            <person name="Teles M."/>
            <person name="MacKenzie S."/>
            <person name="Amaro C."/>
        </authorList>
    </citation>
    <scope>NUCLEOTIDE SEQUENCE</scope>
</reference>
<dbReference type="AlphaFoldDB" id="A0A0E9UCS5"/>
<accession>A0A0E9UCS5</accession>
<evidence type="ECO:0000313" key="1">
    <source>
        <dbReference type="EMBL" id="JAH63684.1"/>
    </source>
</evidence>
<sequence length="34" mass="3557">MSNSTPGGPQFLLDSTVLLAPVVHFSQGCPILTE</sequence>
<organism evidence="1">
    <name type="scientific">Anguilla anguilla</name>
    <name type="common">European freshwater eel</name>
    <name type="synonym">Muraena anguilla</name>
    <dbReference type="NCBI Taxonomy" id="7936"/>
    <lineage>
        <taxon>Eukaryota</taxon>
        <taxon>Metazoa</taxon>
        <taxon>Chordata</taxon>
        <taxon>Craniata</taxon>
        <taxon>Vertebrata</taxon>
        <taxon>Euteleostomi</taxon>
        <taxon>Actinopterygii</taxon>
        <taxon>Neopterygii</taxon>
        <taxon>Teleostei</taxon>
        <taxon>Anguilliformes</taxon>
        <taxon>Anguillidae</taxon>
        <taxon>Anguilla</taxon>
    </lineage>
</organism>
<protein>
    <submittedName>
        <fullName evidence="1">Uncharacterized protein</fullName>
    </submittedName>
</protein>